<dbReference type="Proteomes" id="UP000437862">
    <property type="component" value="Chromosome"/>
</dbReference>
<dbReference type="RefSeq" id="WP_145881576.1">
    <property type="nucleotide sequence ID" value="NZ_CP046904.1"/>
</dbReference>
<evidence type="ECO:0000313" key="5">
    <source>
        <dbReference type="Proteomes" id="UP000437862"/>
    </source>
</evidence>
<dbReference type="Pfam" id="PF05368">
    <property type="entry name" value="NmrA"/>
    <property type="match status" value="1"/>
</dbReference>
<protein>
    <submittedName>
        <fullName evidence="2">NAD(P)H-binding protein</fullName>
    </submittedName>
    <submittedName>
        <fullName evidence="3">Uncharacterized protein YbjT (DUF2867 family)</fullName>
    </submittedName>
</protein>
<dbReference type="InterPro" id="IPR008030">
    <property type="entry name" value="NmrA-like"/>
</dbReference>
<dbReference type="InterPro" id="IPR036291">
    <property type="entry name" value="NAD(P)-bd_dom_sf"/>
</dbReference>
<dbReference type="Gene3D" id="3.90.25.10">
    <property type="entry name" value="UDP-galactose 4-epimerase, domain 1"/>
    <property type="match status" value="1"/>
</dbReference>
<reference evidence="3" key="2">
    <citation type="submission" date="2019-07" db="EMBL/GenBank/DDBJ databases">
        <authorList>
            <person name="Whitman W."/>
            <person name="Huntemann M."/>
            <person name="Clum A."/>
            <person name="Pillay M."/>
            <person name="Palaniappan K."/>
            <person name="Varghese N."/>
            <person name="Mikhailova N."/>
            <person name="Stamatis D."/>
            <person name="Reddy T."/>
            <person name="Daum C."/>
            <person name="Shapiro N."/>
            <person name="Ivanova N."/>
            <person name="Kyrpides N."/>
            <person name="Woyke T."/>
        </authorList>
    </citation>
    <scope>NUCLEOTIDE SEQUENCE</scope>
    <source>
        <strain evidence="3">CGMCC 1.10685</strain>
    </source>
</reference>
<organism evidence="3 4">
    <name type="scientific">Pseudoduganella flava</name>
    <dbReference type="NCBI Taxonomy" id="871742"/>
    <lineage>
        <taxon>Bacteria</taxon>
        <taxon>Pseudomonadati</taxon>
        <taxon>Pseudomonadota</taxon>
        <taxon>Betaproteobacteria</taxon>
        <taxon>Burkholderiales</taxon>
        <taxon>Oxalobacteraceae</taxon>
        <taxon>Telluria group</taxon>
        <taxon>Pseudoduganella</taxon>
    </lineage>
</organism>
<gene>
    <name evidence="2" type="ORF">GO485_13945</name>
    <name evidence="3" type="ORF">IP92_05595</name>
</gene>
<dbReference type="PANTHER" id="PTHR43162:SF1">
    <property type="entry name" value="PRESTALK A DIFFERENTIATION PROTEIN A"/>
    <property type="match status" value="1"/>
</dbReference>
<dbReference type="PANTHER" id="PTHR43162">
    <property type="match status" value="1"/>
</dbReference>
<keyword evidence="5" id="KW-1185">Reference proteome</keyword>
<dbReference type="Gene3D" id="3.40.50.720">
    <property type="entry name" value="NAD(P)-binding Rossmann-like Domain"/>
    <property type="match status" value="1"/>
</dbReference>
<dbReference type="EMBL" id="CP046904">
    <property type="protein sequence ID" value="QGZ40051.1"/>
    <property type="molecule type" value="Genomic_DNA"/>
</dbReference>
<accession>A0A562PCZ5</accession>
<evidence type="ECO:0000313" key="3">
    <source>
        <dbReference type="EMBL" id="TWI42203.1"/>
    </source>
</evidence>
<sequence length="296" mass="31627">MHIIVGGTGHVGSATARSLLRRGEPVTIVTHHREHAADLAAEGAQVAVADIHDVPALRDILRSGTSAFLLNPPAEPSTDTDAVERANAAAIAAAVEGSGLRKVVAASTYGARPGTPCGDLTVLFEFEEALRARLGRVAVNRAAYYMSNWTGMLDAVAASGKLPSFFPADYALPMVAPEDLGEAAARRLIDADDEPAIRYVEGPRRYTAGEVAAAMAEALGKRVKVDVVPREQWTAAFRQMGFSERAAITYTCMTGTVLDESDRWPADPVRGATTLEAYIRAAVQRWQEAKEASKNR</sequence>
<reference evidence="3 4" key="1">
    <citation type="journal article" date="2015" name="Stand. Genomic Sci.">
        <title>Genomic Encyclopedia of Bacterial and Archaeal Type Strains, Phase III: the genomes of soil and plant-associated and newly described type strains.</title>
        <authorList>
            <person name="Whitman W.B."/>
            <person name="Woyke T."/>
            <person name="Klenk H.P."/>
            <person name="Zhou Y."/>
            <person name="Lilburn T.G."/>
            <person name="Beck B.J."/>
            <person name="De Vos P."/>
            <person name="Vandamme P."/>
            <person name="Eisen J.A."/>
            <person name="Garrity G."/>
            <person name="Hugenholtz P."/>
            <person name="Kyrpides N.C."/>
        </authorList>
    </citation>
    <scope>NUCLEOTIDE SEQUENCE [LARGE SCALE GENOMIC DNA]</scope>
    <source>
        <strain evidence="3 4">CGMCC 1.10685</strain>
    </source>
</reference>
<evidence type="ECO:0000313" key="4">
    <source>
        <dbReference type="Proteomes" id="UP000315112"/>
    </source>
</evidence>
<dbReference type="EMBL" id="VLKW01000015">
    <property type="protein sequence ID" value="TWI42203.1"/>
    <property type="molecule type" value="Genomic_DNA"/>
</dbReference>
<dbReference type="InterPro" id="IPR051604">
    <property type="entry name" value="Ergot_Alk_Oxidoreductase"/>
</dbReference>
<evidence type="ECO:0000259" key="1">
    <source>
        <dbReference type="Pfam" id="PF05368"/>
    </source>
</evidence>
<dbReference type="AlphaFoldDB" id="A0A562PCZ5"/>
<dbReference type="SUPFAM" id="SSF51735">
    <property type="entry name" value="NAD(P)-binding Rossmann-fold domains"/>
    <property type="match status" value="1"/>
</dbReference>
<dbReference type="OrthoDB" id="9777801at2"/>
<name>A0A562PCZ5_9BURK</name>
<evidence type="ECO:0000313" key="2">
    <source>
        <dbReference type="EMBL" id="QGZ40051.1"/>
    </source>
</evidence>
<feature type="domain" description="NmrA-like" evidence="1">
    <location>
        <begin position="4"/>
        <end position="246"/>
    </location>
</feature>
<dbReference type="Proteomes" id="UP000315112">
    <property type="component" value="Unassembled WGS sequence"/>
</dbReference>
<proteinExistence type="predicted"/>
<reference evidence="2 5" key="3">
    <citation type="submission" date="2019-12" db="EMBL/GenBank/DDBJ databases">
        <title>Draft Genome Sequences of Six Type Strains of the Genus Massilia.</title>
        <authorList>
            <person name="Miess H."/>
            <person name="Frediansyah A."/>
            <person name="Goeker M."/>
            <person name="Gross H."/>
        </authorList>
    </citation>
    <scope>NUCLEOTIDE SEQUENCE [LARGE SCALE GENOMIC DNA]</scope>
    <source>
        <strain evidence="2 5">DSM 26639</strain>
    </source>
</reference>